<dbReference type="EMBL" id="SNSC02000002">
    <property type="protein sequence ID" value="TID26440.1"/>
    <property type="molecule type" value="Genomic_DNA"/>
</dbReference>
<gene>
    <name evidence="1" type="ORF">E6O75_ATG00933</name>
</gene>
<proteinExistence type="predicted"/>
<name>A0A4Z1PCC3_9PEZI</name>
<protein>
    <submittedName>
        <fullName evidence="1">Uncharacterized protein</fullName>
    </submittedName>
</protein>
<accession>A0A4Z1PCC3</accession>
<evidence type="ECO:0000313" key="1">
    <source>
        <dbReference type="EMBL" id="TID26440.1"/>
    </source>
</evidence>
<keyword evidence="2" id="KW-1185">Reference proteome</keyword>
<comment type="caution">
    <text evidence="1">The sequence shown here is derived from an EMBL/GenBank/DDBJ whole genome shotgun (WGS) entry which is preliminary data.</text>
</comment>
<dbReference type="AlphaFoldDB" id="A0A4Z1PCC3"/>
<sequence length="274" mass="30053">MGLFGTNRVHHRSLMDRLFSILPPELFRHWLLILYPEHALQCTTRVNTGLEISSCTITQNPGCITIMFPASYFVTGLPFSVEGTGNLPLFVCFQPSIICSIRACFHGIAINSTSPRILELIKVLVVLTATLGAAGSYYLVPHSKTVVAKQRSPELSVSIAVLRKDDQTLPISRLFISFPTTRTSRTHSTRSNFHLPFSTAMKLSTILAVLATAYSAKALLCSDTDAPTCGANTKCLDKPIPPPTEPVCVGCLRNGFKYKFPSKLFSQLLMASFP</sequence>
<organism evidence="1 2">
    <name type="scientific">Venturia nashicola</name>
    <dbReference type="NCBI Taxonomy" id="86259"/>
    <lineage>
        <taxon>Eukaryota</taxon>
        <taxon>Fungi</taxon>
        <taxon>Dikarya</taxon>
        <taxon>Ascomycota</taxon>
        <taxon>Pezizomycotina</taxon>
        <taxon>Dothideomycetes</taxon>
        <taxon>Pleosporomycetidae</taxon>
        <taxon>Venturiales</taxon>
        <taxon>Venturiaceae</taxon>
        <taxon>Venturia</taxon>
    </lineage>
</organism>
<reference evidence="1 2" key="1">
    <citation type="submission" date="2019-04" db="EMBL/GenBank/DDBJ databases">
        <title>High contiguity whole genome sequence and gene annotation resource for two Venturia nashicola isolates.</title>
        <authorList>
            <person name="Prokchorchik M."/>
            <person name="Won K."/>
            <person name="Lee Y."/>
            <person name="Choi E.D."/>
            <person name="Segonzac C."/>
            <person name="Sohn K.H."/>
        </authorList>
    </citation>
    <scope>NUCLEOTIDE SEQUENCE [LARGE SCALE GENOMIC DNA]</scope>
    <source>
        <strain evidence="1 2">PRI2</strain>
    </source>
</reference>
<dbReference type="Proteomes" id="UP000298493">
    <property type="component" value="Unassembled WGS sequence"/>
</dbReference>
<evidence type="ECO:0000313" key="2">
    <source>
        <dbReference type="Proteomes" id="UP000298493"/>
    </source>
</evidence>